<evidence type="ECO:0000256" key="17">
    <source>
        <dbReference type="ARBA" id="ARBA00023211"/>
    </source>
</evidence>
<evidence type="ECO:0000256" key="11">
    <source>
        <dbReference type="ARBA" id="ARBA00022801"/>
    </source>
</evidence>
<gene>
    <name evidence="27" type="primary">KPNA4</name>
    <name evidence="27" type="synonym">LOC109909070</name>
</gene>
<dbReference type="GeneTree" id="ENSGT01050000244891"/>
<dbReference type="InterPro" id="IPR001932">
    <property type="entry name" value="PPM-type_phosphatase-like_dom"/>
</dbReference>
<keyword evidence="13 25" id="KW-0904">Protein phosphatase</keyword>
<evidence type="ECO:0000256" key="7">
    <source>
        <dbReference type="ARBA" id="ARBA00022448"/>
    </source>
</evidence>
<dbReference type="PROSITE" id="PS51746">
    <property type="entry name" value="PPM_2"/>
    <property type="match status" value="1"/>
</dbReference>
<dbReference type="SMART" id="SM00331">
    <property type="entry name" value="PP2C_SIG"/>
    <property type="match status" value="1"/>
</dbReference>
<feature type="domain" description="PPM-type phosphatase" evidence="26">
    <location>
        <begin position="92"/>
        <end position="359"/>
    </location>
</feature>
<feature type="repeat" description="ARM" evidence="24">
    <location>
        <begin position="510"/>
        <end position="548"/>
    </location>
</feature>
<keyword evidence="10" id="KW-0677">Repeat</keyword>
<evidence type="ECO:0000313" key="27">
    <source>
        <dbReference type="Ensembl" id="ENSOKIP00005095455.1"/>
    </source>
</evidence>
<dbReference type="Pfam" id="PF16186">
    <property type="entry name" value="Arm_3"/>
    <property type="match status" value="1"/>
</dbReference>
<keyword evidence="28" id="KW-1185">Reference proteome</keyword>
<evidence type="ECO:0000256" key="18">
    <source>
        <dbReference type="ARBA" id="ARBA00047761"/>
    </source>
</evidence>
<dbReference type="GO" id="GO:0004722">
    <property type="term" value="F:protein serine/threonine phosphatase activity"/>
    <property type="evidence" value="ECO:0007669"/>
    <property type="project" value="UniProtKB-EC"/>
</dbReference>
<dbReference type="Proteomes" id="UP000694557">
    <property type="component" value="Unassembled WGS sequence"/>
</dbReference>
<dbReference type="SMART" id="SM00185">
    <property type="entry name" value="ARM"/>
    <property type="match status" value="7"/>
</dbReference>
<evidence type="ECO:0000256" key="6">
    <source>
        <dbReference type="ARBA" id="ARBA00013081"/>
    </source>
</evidence>
<dbReference type="Ensembl" id="ENSOKIT00005102102.1">
    <property type="protein sequence ID" value="ENSOKIP00005095455.1"/>
    <property type="gene ID" value="ENSOKIG00005041251.1"/>
</dbReference>
<keyword evidence="7" id="KW-0813">Transport</keyword>
<dbReference type="InterPro" id="IPR032413">
    <property type="entry name" value="Arm_3"/>
</dbReference>
<evidence type="ECO:0000256" key="9">
    <source>
        <dbReference type="ARBA" id="ARBA00022723"/>
    </source>
</evidence>
<comment type="catalytic activity">
    <reaction evidence="18">
        <text>O-phospho-L-seryl-[protein] + H2O = L-seryl-[protein] + phosphate</text>
        <dbReference type="Rhea" id="RHEA:20629"/>
        <dbReference type="Rhea" id="RHEA-COMP:9863"/>
        <dbReference type="Rhea" id="RHEA-COMP:11604"/>
        <dbReference type="ChEBI" id="CHEBI:15377"/>
        <dbReference type="ChEBI" id="CHEBI:29999"/>
        <dbReference type="ChEBI" id="CHEBI:43474"/>
        <dbReference type="ChEBI" id="CHEBI:83421"/>
        <dbReference type="EC" id="3.1.3.16"/>
    </reaction>
</comment>
<evidence type="ECO:0000256" key="23">
    <source>
        <dbReference type="ARBA" id="ARBA00081433"/>
    </source>
</evidence>
<feature type="repeat" description="ARM" evidence="24">
    <location>
        <begin position="383"/>
        <end position="410"/>
    </location>
</feature>
<dbReference type="EC" id="3.1.3.16" evidence="6"/>
<organism evidence="27 28">
    <name type="scientific">Oncorhynchus kisutch</name>
    <name type="common">Coho salmon</name>
    <name type="synonym">Salmo kisutch</name>
    <dbReference type="NCBI Taxonomy" id="8019"/>
    <lineage>
        <taxon>Eukaryota</taxon>
        <taxon>Metazoa</taxon>
        <taxon>Chordata</taxon>
        <taxon>Craniata</taxon>
        <taxon>Vertebrata</taxon>
        <taxon>Euteleostomi</taxon>
        <taxon>Actinopterygii</taxon>
        <taxon>Neopterygii</taxon>
        <taxon>Teleostei</taxon>
        <taxon>Protacanthopterygii</taxon>
        <taxon>Salmoniformes</taxon>
        <taxon>Salmonidae</taxon>
        <taxon>Salmoninae</taxon>
        <taxon>Oncorhynchus</taxon>
    </lineage>
</organism>
<evidence type="ECO:0000256" key="15">
    <source>
        <dbReference type="ARBA" id="ARBA00022989"/>
    </source>
</evidence>
<evidence type="ECO:0000256" key="13">
    <source>
        <dbReference type="ARBA" id="ARBA00022912"/>
    </source>
</evidence>
<evidence type="ECO:0000256" key="10">
    <source>
        <dbReference type="ARBA" id="ARBA00022737"/>
    </source>
</evidence>
<keyword evidence="9" id="KW-0479">Metal-binding</keyword>
<dbReference type="CDD" id="cd00143">
    <property type="entry name" value="PP2Cc"/>
    <property type="match status" value="1"/>
</dbReference>
<reference evidence="27" key="2">
    <citation type="submission" date="2025-09" db="UniProtKB">
        <authorList>
            <consortium name="Ensembl"/>
        </authorList>
    </citation>
    <scope>IDENTIFICATION</scope>
</reference>
<accession>A0A8C7K152</accession>
<comment type="cofactor">
    <cofactor evidence="1">
        <name>Mn(2+)</name>
        <dbReference type="ChEBI" id="CHEBI:29035"/>
    </cofactor>
</comment>
<dbReference type="SUPFAM" id="SSF48371">
    <property type="entry name" value="ARM repeat"/>
    <property type="match status" value="1"/>
</dbReference>
<reference evidence="27" key="1">
    <citation type="submission" date="2025-08" db="UniProtKB">
        <authorList>
            <consortium name="Ensembl"/>
        </authorList>
    </citation>
    <scope>IDENTIFICATION</scope>
</reference>
<keyword evidence="11 25" id="KW-0378">Hydrolase</keyword>
<keyword evidence="14" id="KW-0653">Protein transport</keyword>
<evidence type="ECO:0000256" key="25">
    <source>
        <dbReference type="RuleBase" id="RU003465"/>
    </source>
</evidence>
<dbReference type="InterPro" id="IPR000222">
    <property type="entry name" value="PP2C_BS"/>
</dbReference>
<keyword evidence="15" id="KW-1133">Transmembrane helix</keyword>
<comment type="similarity">
    <text evidence="4 25">Belongs to the PP2C family.</text>
</comment>
<comment type="similarity">
    <text evidence="5">Belongs to the importin alpha family.</text>
</comment>
<dbReference type="FunFam" id="3.60.40.10:FF:000017">
    <property type="entry name" value="phosphatase 1L isoform X1"/>
    <property type="match status" value="1"/>
</dbReference>
<keyword evidence="12" id="KW-0460">Magnesium</keyword>
<proteinExistence type="inferred from homology"/>
<keyword evidence="8" id="KW-0812">Transmembrane</keyword>
<dbReference type="GO" id="GO:0016020">
    <property type="term" value="C:membrane"/>
    <property type="evidence" value="ECO:0007669"/>
    <property type="project" value="UniProtKB-SubCell"/>
</dbReference>
<protein>
    <recommendedName>
        <fullName evidence="21">Protein phosphatase 1L</fullName>
        <ecNumber evidence="6">3.1.3.16</ecNumber>
    </recommendedName>
    <alternativeName>
        <fullName evidence="22">Protein phosphatase 1-like</fullName>
    </alternativeName>
    <alternativeName>
        <fullName evidence="23">Protein phosphatase 2C isoform epsilon</fullName>
    </alternativeName>
</protein>
<dbReference type="SUPFAM" id="SSF81606">
    <property type="entry name" value="PP2C-like"/>
    <property type="match status" value="1"/>
</dbReference>
<dbReference type="AlphaFoldDB" id="A0A8C7K152"/>
<evidence type="ECO:0000256" key="21">
    <source>
        <dbReference type="ARBA" id="ARBA00070219"/>
    </source>
</evidence>
<dbReference type="Gene3D" id="1.25.10.10">
    <property type="entry name" value="Leucine-rich Repeat Variant"/>
    <property type="match status" value="3"/>
</dbReference>
<evidence type="ECO:0000256" key="14">
    <source>
        <dbReference type="ARBA" id="ARBA00022927"/>
    </source>
</evidence>
<evidence type="ECO:0000256" key="8">
    <source>
        <dbReference type="ARBA" id="ARBA00022692"/>
    </source>
</evidence>
<dbReference type="Pfam" id="PF00514">
    <property type="entry name" value="Arm"/>
    <property type="match status" value="7"/>
</dbReference>
<comment type="cofactor">
    <cofactor evidence="2">
        <name>Mg(2+)</name>
        <dbReference type="ChEBI" id="CHEBI:18420"/>
    </cofactor>
</comment>
<evidence type="ECO:0000313" key="28">
    <source>
        <dbReference type="Proteomes" id="UP000694557"/>
    </source>
</evidence>
<sequence>MIEDTMTLLSLLGRIMRYFLLRPETLFLLCISLALWSYFFHTDEVKTIVKSSRDAVKMVKGKVAEIMQNDKFGGLDILDAEFSKTWEFKSNNVAVYSIQGRRDHMEDRFEVVTDIVNKSHPSIFGIFDGHGGEAAADFAKAHLSEALRQQLLSYDREKEKEKDEKEHSDGLSYPSILEQQILALDRDMLDKLSAVYNEAGTTCLVALLSDKELTVANVGDSRGVLCDKDGNAIALSHDHKPYQLKERKRIKKAGGFISFNGSWRVQGILAMSRSLGDYPLKNLNVVIPDPDIMTFDLDKLQPEFMILASDGLWDAFSNEEAIRFIKERLDEPHFGAKSIVLQSFYRGCPDNITVMVVKFKAAWALTNIASGTSEQTQAVVQSNAVPLFLRLLHSPHQNVCEQAVWALGNIIGDGPQCRDYVISLGVVKPLLSFISPSIPITFLRNVTWVMVNLCRHKDPPPPMETIQEILPALCVLIHHTDVNILVDTVWALSYLTDAGNEQIQMVIDSGIVPNLVPLLSHQEVKVQTAALRAVGNIVTGTDEQTQVVLNCDALGHFPSLLTHPKEKINKEAVWFLSNITAGNQQQVQAVIDANLVPMIIHLLDKVCFITFMASFITSSVLSVTQNDKLIQMFLQGDFGTQKEAAWAISNLTISGRKDQVAYLIQQQVIPPFCNLLTVKDAQVVQVVLDGLSNILKMADDEAETIANLIEECGGLEKVEQLQNHENEDIYKLAYEIIDQFFSSDDIDEDSSLVPEAIQGGTYGFNSSTNVPTEGFQF</sequence>
<dbReference type="GO" id="GO:0046872">
    <property type="term" value="F:metal ion binding"/>
    <property type="evidence" value="ECO:0007669"/>
    <property type="project" value="UniProtKB-KW"/>
</dbReference>
<comment type="subcellular location">
    <subcellularLocation>
        <location evidence="3">Membrane</location>
        <topology evidence="3">Single-pass type I membrane protein</topology>
    </subcellularLocation>
</comment>
<dbReference type="InterPro" id="IPR011989">
    <property type="entry name" value="ARM-like"/>
</dbReference>
<keyword evidence="17" id="KW-0464">Manganese</keyword>
<evidence type="ECO:0000259" key="26">
    <source>
        <dbReference type="PROSITE" id="PS51746"/>
    </source>
</evidence>
<evidence type="ECO:0000256" key="19">
    <source>
        <dbReference type="ARBA" id="ARBA00048336"/>
    </source>
</evidence>
<evidence type="ECO:0000256" key="1">
    <source>
        <dbReference type="ARBA" id="ARBA00001936"/>
    </source>
</evidence>
<evidence type="ECO:0000256" key="24">
    <source>
        <dbReference type="PROSITE-ProRule" id="PRU00259"/>
    </source>
</evidence>
<dbReference type="InterPro" id="IPR036457">
    <property type="entry name" value="PPM-type-like_dom_sf"/>
</dbReference>
<dbReference type="Pfam" id="PF00481">
    <property type="entry name" value="PP2C"/>
    <property type="match status" value="1"/>
</dbReference>
<dbReference type="PROSITE" id="PS01032">
    <property type="entry name" value="PPM_1"/>
    <property type="match status" value="1"/>
</dbReference>
<name>A0A8C7K152_ONCKI</name>
<evidence type="ECO:0000256" key="3">
    <source>
        <dbReference type="ARBA" id="ARBA00004479"/>
    </source>
</evidence>
<dbReference type="PANTHER" id="PTHR23316">
    <property type="entry name" value="IMPORTIN ALPHA"/>
    <property type="match status" value="1"/>
</dbReference>
<dbReference type="GO" id="GO:0015031">
    <property type="term" value="P:protein transport"/>
    <property type="evidence" value="ECO:0007669"/>
    <property type="project" value="UniProtKB-KW"/>
</dbReference>
<dbReference type="Gene3D" id="3.60.40.10">
    <property type="entry name" value="PPM-type phosphatase domain"/>
    <property type="match status" value="1"/>
</dbReference>
<evidence type="ECO:0000256" key="16">
    <source>
        <dbReference type="ARBA" id="ARBA00023136"/>
    </source>
</evidence>
<evidence type="ECO:0000256" key="12">
    <source>
        <dbReference type="ARBA" id="ARBA00022842"/>
    </source>
</evidence>
<dbReference type="SMART" id="SM00332">
    <property type="entry name" value="PP2Cc"/>
    <property type="match status" value="1"/>
</dbReference>
<dbReference type="GO" id="GO:0005634">
    <property type="term" value="C:nucleus"/>
    <property type="evidence" value="ECO:0007669"/>
    <property type="project" value="UniProtKB-ARBA"/>
</dbReference>
<dbReference type="InterPro" id="IPR000225">
    <property type="entry name" value="Armadillo"/>
</dbReference>
<evidence type="ECO:0000256" key="20">
    <source>
        <dbReference type="ARBA" id="ARBA00059697"/>
    </source>
</evidence>
<evidence type="ECO:0000256" key="4">
    <source>
        <dbReference type="ARBA" id="ARBA00006702"/>
    </source>
</evidence>
<evidence type="ECO:0000256" key="2">
    <source>
        <dbReference type="ARBA" id="ARBA00001946"/>
    </source>
</evidence>
<dbReference type="InterPro" id="IPR016024">
    <property type="entry name" value="ARM-type_fold"/>
</dbReference>
<evidence type="ECO:0000256" key="5">
    <source>
        <dbReference type="ARBA" id="ARBA00010394"/>
    </source>
</evidence>
<evidence type="ECO:0000256" key="22">
    <source>
        <dbReference type="ARBA" id="ARBA00076684"/>
    </source>
</evidence>
<dbReference type="PROSITE" id="PS50176">
    <property type="entry name" value="ARM_REPEAT"/>
    <property type="match status" value="2"/>
</dbReference>
<comment type="function">
    <text evidence="20">Acts as a suppressor of the SAPK signaling pathways by associating with and dephosphorylating MAP3K7/TAK1 and MAP3K5, and by attenuating the association between MAP3K7/TAK1 and MAP2K4 or MAP2K6.</text>
</comment>
<dbReference type="FunFam" id="1.25.10.10:FF:000009">
    <property type="entry name" value="Importin subunit alpha"/>
    <property type="match status" value="1"/>
</dbReference>
<comment type="catalytic activity">
    <reaction evidence="19">
        <text>O-phospho-L-threonyl-[protein] + H2O = L-threonyl-[protein] + phosphate</text>
        <dbReference type="Rhea" id="RHEA:47004"/>
        <dbReference type="Rhea" id="RHEA-COMP:11060"/>
        <dbReference type="Rhea" id="RHEA-COMP:11605"/>
        <dbReference type="ChEBI" id="CHEBI:15377"/>
        <dbReference type="ChEBI" id="CHEBI:30013"/>
        <dbReference type="ChEBI" id="CHEBI:43474"/>
        <dbReference type="ChEBI" id="CHEBI:61977"/>
        <dbReference type="EC" id="3.1.3.16"/>
    </reaction>
</comment>
<keyword evidence="16" id="KW-0472">Membrane</keyword>